<evidence type="ECO:0000313" key="3">
    <source>
        <dbReference type="EMBL" id="RPA99481.1"/>
    </source>
</evidence>
<keyword evidence="4" id="KW-1185">Reference proteome</keyword>
<gene>
    <name evidence="3" type="ORF">L873DRAFT_1789622</name>
</gene>
<name>A0A3N4JRL1_9PEZI</name>
<accession>A0A3N4JRL1</accession>
<evidence type="ECO:0000256" key="2">
    <source>
        <dbReference type="SAM" id="Phobius"/>
    </source>
</evidence>
<keyword evidence="2" id="KW-0472">Membrane</keyword>
<protein>
    <submittedName>
        <fullName evidence="3">Uncharacterized protein</fullName>
    </submittedName>
</protein>
<feature type="region of interest" description="Disordered" evidence="1">
    <location>
        <begin position="470"/>
        <end position="494"/>
    </location>
</feature>
<feature type="compositionally biased region" description="Polar residues" evidence="1">
    <location>
        <begin position="484"/>
        <end position="494"/>
    </location>
</feature>
<evidence type="ECO:0000313" key="4">
    <source>
        <dbReference type="Proteomes" id="UP000276215"/>
    </source>
</evidence>
<dbReference type="STRING" id="1336337.A0A3N4JRL1"/>
<dbReference type="Proteomes" id="UP000276215">
    <property type="component" value="Unassembled WGS sequence"/>
</dbReference>
<proteinExistence type="predicted"/>
<keyword evidence="2" id="KW-1133">Transmembrane helix</keyword>
<feature type="transmembrane region" description="Helical" evidence="2">
    <location>
        <begin position="176"/>
        <end position="199"/>
    </location>
</feature>
<dbReference type="OrthoDB" id="3248909at2759"/>
<dbReference type="PANTHER" id="PTHR37544:SF3">
    <property type="entry name" value="SPRAY"/>
    <property type="match status" value="1"/>
</dbReference>
<feature type="transmembrane region" description="Helical" evidence="2">
    <location>
        <begin position="131"/>
        <end position="155"/>
    </location>
</feature>
<dbReference type="PANTHER" id="PTHR37544">
    <property type="entry name" value="SPRAY-RELATED"/>
    <property type="match status" value="1"/>
</dbReference>
<evidence type="ECO:0000256" key="1">
    <source>
        <dbReference type="SAM" id="MobiDB-lite"/>
    </source>
</evidence>
<reference evidence="3 4" key="1">
    <citation type="journal article" date="2018" name="Nat. Ecol. Evol.">
        <title>Pezizomycetes genomes reveal the molecular basis of ectomycorrhizal truffle lifestyle.</title>
        <authorList>
            <person name="Murat C."/>
            <person name="Payen T."/>
            <person name="Noel B."/>
            <person name="Kuo A."/>
            <person name="Morin E."/>
            <person name="Chen J."/>
            <person name="Kohler A."/>
            <person name="Krizsan K."/>
            <person name="Balestrini R."/>
            <person name="Da Silva C."/>
            <person name="Montanini B."/>
            <person name="Hainaut M."/>
            <person name="Levati E."/>
            <person name="Barry K.W."/>
            <person name="Belfiori B."/>
            <person name="Cichocki N."/>
            <person name="Clum A."/>
            <person name="Dockter R.B."/>
            <person name="Fauchery L."/>
            <person name="Guy J."/>
            <person name="Iotti M."/>
            <person name="Le Tacon F."/>
            <person name="Lindquist E.A."/>
            <person name="Lipzen A."/>
            <person name="Malagnac F."/>
            <person name="Mello A."/>
            <person name="Molinier V."/>
            <person name="Miyauchi S."/>
            <person name="Poulain J."/>
            <person name="Riccioni C."/>
            <person name="Rubini A."/>
            <person name="Sitrit Y."/>
            <person name="Splivallo R."/>
            <person name="Traeger S."/>
            <person name="Wang M."/>
            <person name="Zifcakova L."/>
            <person name="Wipf D."/>
            <person name="Zambonelli A."/>
            <person name="Paolocci F."/>
            <person name="Nowrousian M."/>
            <person name="Ottonello S."/>
            <person name="Baldrian P."/>
            <person name="Spatafora J.W."/>
            <person name="Henrissat B."/>
            <person name="Nagy L.G."/>
            <person name="Aury J.M."/>
            <person name="Wincker P."/>
            <person name="Grigoriev I.V."/>
            <person name="Bonfante P."/>
            <person name="Martin F.M."/>
        </authorList>
    </citation>
    <scope>NUCLEOTIDE SEQUENCE [LARGE SCALE GENOMIC DNA]</scope>
    <source>
        <strain evidence="3 4">120613-1</strain>
    </source>
</reference>
<sequence>MITISTSYSLHSDLQDTEFMSQHLLEEVLLWKGHQYHLRLIEGIGPRIDRMKESNSSLSEGSTRVLALSSSKEAMRPVKREPEWELTIAFGAAVLICFVALWTGLVYLFIYDKKHKGVPRIGGASFVSRLLFAYLPTLIAVSIEPLWVLLGRYACMVTPFERLNREALAAFSFRSTLVGVLASAILLANLLAVALGGLFEPLMAVKLVNDNYYNNISVPAQERLGKSFPELQILPEPEAFYVLWGNLSGHHELPQWTSEKYYFLPQVSTKYGGAPGHQEVVKRRVKTRGFGAELPSGELSKAEMVGLTCSQELRTVEAWVDVSSKETILSVEPLPNTEGPLSDSFFSADALATAKMSEIPVQSSLDLPFRWGLANSGSKLNRTLGTLFTGELDPSFEPHPPKWINHLMQLSDPTMNRQETHLPNEATLAETFEKILTSLFAIYLSIHSQPLFLPPRIFCNCLPHPPPSSYPSSLPIPRHRPATPHQTQSLGTLT</sequence>
<organism evidence="3 4">
    <name type="scientific">Choiromyces venosus 120613-1</name>
    <dbReference type="NCBI Taxonomy" id="1336337"/>
    <lineage>
        <taxon>Eukaryota</taxon>
        <taxon>Fungi</taxon>
        <taxon>Dikarya</taxon>
        <taxon>Ascomycota</taxon>
        <taxon>Pezizomycotina</taxon>
        <taxon>Pezizomycetes</taxon>
        <taxon>Pezizales</taxon>
        <taxon>Tuberaceae</taxon>
        <taxon>Choiromyces</taxon>
    </lineage>
</organism>
<dbReference type="AlphaFoldDB" id="A0A3N4JRL1"/>
<feature type="transmembrane region" description="Helical" evidence="2">
    <location>
        <begin position="86"/>
        <end position="111"/>
    </location>
</feature>
<keyword evidence="2" id="KW-0812">Transmembrane</keyword>
<dbReference type="EMBL" id="ML120387">
    <property type="protein sequence ID" value="RPA99481.1"/>
    <property type="molecule type" value="Genomic_DNA"/>
</dbReference>